<keyword evidence="2" id="KW-1185">Reference proteome</keyword>
<reference evidence="1 2" key="1">
    <citation type="submission" date="2019-06" db="EMBL/GenBank/DDBJ databases">
        <title>YIM 131921 draft genome.</title>
        <authorList>
            <person name="Jiang L."/>
        </authorList>
    </citation>
    <scope>NUCLEOTIDE SEQUENCE [LARGE SCALE GENOMIC DNA]</scope>
    <source>
        <strain evidence="1 2">YIM 131921</strain>
    </source>
</reference>
<name>A0A5C4N3P1_9RHOB</name>
<dbReference type="AlphaFoldDB" id="A0A5C4N3P1"/>
<organism evidence="1 2">
    <name type="scientific">Rubellimicrobium rubrum</name>
    <dbReference type="NCBI Taxonomy" id="2585369"/>
    <lineage>
        <taxon>Bacteria</taxon>
        <taxon>Pseudomonadati</taxon>
        <taxon>Pseudomonadota</taxon>
        <taxon>Alphaproteobacteria</taxon>
        <taxon>Rhodobacterales</taxon>
        <taxon>Roseobacteraceae</taxon>
        <taxon>Rubellimicrobium</taxon>
    </lineage>
</organism>
<comment type="caution">
    <text evidence="1">The sequence shown here is derived from an EMBL/GenBank/DDBJ whole genome shotgun (WGS) entry which is preliminary data.</text>
</comment>
<gene>
    <name evidence="1" type="ORF">FHG66_05450</name>
</gene>
<evidence type="ECO:0000313" key="2">
    <source>
        <dbReference type="Proteomes" id="UP000305887"/>
    </source>
</evidence>
<accession>A0A5C4N3P1</accession>
<protein>
    <submittedName>
        <fullName evidence="1">Uncharacterized protein</fullName>
    </submittedName>
</protein>
<dbReference type="EMBL" id="VDFU01000004">
    <property type="protein sequence ID" value="TNC51605.1"/>
    <property type="molecule type" value="Genomic_DNA"/>
</dbReference>
<dbReference type="RefSeq" id="WP_139075727.1">
    <property type="nucleotide sequence ID" value="NZ_VDFU01000004.1"/>
</dbReference>
<proteinExistence type="predicted"/>
<sequence>MTVRTWFEEIITALPVMDAADDHDVEERLEAVFPLDDASFAGQGATAWLAPGFDAARPCIGQTLRSSNRSLGPEPEATD</sequence>
<dbReference type="Proteomes" id="UP000305887">
    <property type="component" value="Unassembled WGS sequence"/>
</dbReference>
<evidence type="ECO:0000313" key="1">
    <source>
        <dbReference type="EMBL" id="TNC51605.1"/>
    </source>
</evidence>